<sequence length="77" mass="8848">MQTKSLPASAFEIHQVSIFRLIDDSQLNIDGSVKNTFYTYEGKRVTIILKLKGFVQVVAKYIYKDDMKDCTLILTNE</sequence>
<evidence type="ECO:0000313" key="2">
    <source>
        <dbReference type="Proteomes" id="UP000036867"/>
    </source>
</evidence>
<protein>
    <submittedName>
        <fullName evidence="1">Uncharacterized protein</fullName>
    </submittedName>
</protein>
<dbReference type="AlphaFoldDB" id="A0A0M0LLU2"/>
<evidence type="ECO:0000313" key="1">
    <source>
        <dbReference type="EMBL" id="KOO52040.1"/>
    </source>
</evidence>
<proteinExistence type="predicted"/>
<keyword evidence="2" id="KW-1185">Reference proteome</keyword>
<gene>
    <name evidence="1" type="ORF">AMD00_06385</name>
</gene>
<dbReference type="STRING" id="263475.AMD00_06385"/>
<dbReference type="GeneID" id="301135732"/>
<name>A0A0M0LLU2_9BACL</name>
<organism evidence="1 2">
    <name type="scientific">Viridibacillus arvi</name>
    <dbReference type="NCBI Taxonomy" id="263475"/>
    <lineage>
        <taxon>Bacteria</taxon>
        <taxon>Bacillati</taxon>
        <taxon>Bacillota</taxon>
        <taxon>Bacilli</taxon>
        <taxon>Bacillales</taxon>
        <taxon>Caryophanaceae</taxon>
        <taxon>Viridibacillus</taxon>
    </lineage>
</organism>
<dbReference type="Proteomes" id="UP000036867">
    <property type="component" value="Unassembled WGS sequence"/>
</dbReference>
<comment type="caution">
    <text evidence="1">The sequence shown here is derived from an EMBL/GenBank/DDBJ whole genome shotgun (WGS) entry which is preliminary data.</text>
</comment>
<dbReference type="RefSeq" id="WP_053416216.1">
    <property type="nucleotide sequence ID" value="NZ_LILB01000001.1"/>
</dbReference>
<accession>A0A0M0LLU2</accession>
<dbReference type="EMBL" id="LILB01000001">
    <property type="protein sequence ID" value="KOO52040.1"/>
    <property type="molecule type" value="Genomic_DNA"/>
</dbReference>
<reference evidence="2" key="1">
    <citation type="submission" date="2015-08" db="EMBL/GenBank/DDBJ databases">
        <title>Fjat-10028 dsm 16317.</title>
        <authorList>
            <person name="Liu B."/>
            <person name="Wang J."/>
            <person name="Zhu Y."/>
            <person name="Liu G."/>
            <person name="Chen Q."/>
            <person name="Chen Z."/>
            <person name="Lan J."/>
            <person name="Che J."/>
            <person name="Ge C."/>
            <person name="Shi H."/>
            <person name="Pan Z."/>
            <person name="Liu X."/>
        </authorList>
    </citation>
    <scope>NUCLEOTIDE SEQUENCE [LARGE SCALE GENOMIC DNA]</scope>
    <source>
        <strain evidence="2">DSM 16317</strain>
    </source>
</reference>